<comment type="caution">
    <text evidence="5">The sequence shown here is derived from an EMBL/GenBank/DDBJ whole genome shotgun (WGS) entry which is preliminary data.</text>
</comment>
<protein>
    <recommendedName>
        <fullName evidence="4">C-JID domain-containing protein</fullName>
    </recommendedName>
</protein>
<dbReference type="PANTHER" id="PTHR11017:SF479">
    <property type="entry name" value="DISEASE RESISTANCE PROTEIN (TIR-NBS-LRR CLASS) FAMILY"/>
    <property type="match status" value="1"/>
</dbReference>
<dbReference type="EMBL" id="BTGU01000351">
    <property type="protein sequence ID" value="GMN66664.1"/>
    <property type="molecule type" value="Genomic_DNA"/>
</dbReference>
<dbReference type="InterPro" id="IPR011713">
    <property type="entry name" value="Leu-rich_rpt_3"/>
</dbReference>
<feature type="region of interest" description="Disordered" evidence="3">
    <location>
        <begin position="518"/>
        <end position="571"/>
    </location>
</feature>
<evidence type="ECO:0000256" key="1">
    <source>
        <dbReference type="ARBA" id="ARBA00022614"/>
    </source>
</evidence>
<dbReference type="InterPro" id="IPR032675">
    <property type="entry name" value="LRR_dom_sf"/>
</dbReference>
<evidence type="ECO:0000313" key="6">
    <source>
        <dbReference type="Proteomes" id="UP001187192"/>
    </source>
</evidence>
<feature type="compositionally biased region" description="Acidic residues" evidence="3">
    <location>
        <begin position="535"/>
        <end position="545"/>
    </location>
</feature>
<dbReference type="GO" id="GO:0006952">
    <property type="term" value="P:defense response"/>
    <property type="evidence" value="ECO:0007669"/>
    <property type="project" value="InterPro"/>
</dbReference>
<dbReference type="AlphaFoldDB" id="A0AA88J9Y3"/>
<proteinExistence type="predicted"/>
<keyword evidence="1" id="KW-0433">Leucine-rich repeat</keyword>
<keyword evidence="6" id="KW-1185">Reference proteome</keyword>
<organism evidence="5 6">
    <name type="scientific">Ficus carica</name>
    <name type="common">Common fig</name>
    <dbReference type="NCBI Taxonomy" id="3494"/>
    <lineage>
        <taxon>Eukaryota</taxon>
        <taxon>Viridiplantae</taxon>
        <taxon>Streptophyta</taxon>
        <taxon>Embryophyta</taxon>
        <taxon>Tracheophyta</taxon>
        <taxon>Spermatophyta</taxon>
        <taxon>Magnoliopsida</taxon>
        <taxon>eudicotyledons</taxon>
        <taxon>Gunneridae</taxon>
        <taxon>Pentapetalae</taxon>
        <taxon>rosids</taxon>
        <taxon>fabids</taxon>
        <taxon>Rosales</taxon>
        <taxon>Moraceae</taxon>
        <taxon>Ficeae</taxon>
        <taxon>Ficus</taxon>
    </lineage>
</organism>
<accession>A0AA88J9Y3</accession>
<dbReference type="Proteomes" id="UP001187192">
    <property type="component" value="Unassembled WGS sequence"/>
</dbReference>
<sequence length="571" mass="65301">MCRLRLLKISGRNLCLRHGPPAFPDTLRYLSWNSYPLKSISTNFIADKLVALVMRESQLEKLWEGAPNLDNLKRIDLIGSMQLTQVPDLSRAPKIESVFLNGCESLTEVPSYFQHLTKLRELSLLCCTSLSKLSRLPKSLTTLRVFTHPFAHRIPCCASSSKLERFPKISGPMEFLEHLQIEYAAIKELPLSINNLTGLKALSLSVCRNLEFLPDSIHSLSSLQELDISFCQKLESLPVLPSSLSILDARCCTSLKTVSSSIPLVKQNWDDLFSGGYKCEDFLFIGCEMLDENARRVLMDEALFRILRSATIVSKYGSDVRGFIRSFWPGNEIPWWFSHKSDESSICIKLPHPDSWYDSSGYLGLAFCLVLEFHHPMLTLINYNWAICGESVYMFPNGDSWKQRRYWFIDPQRDRVFSNYPCAFDGSLTNSEYLCVFVDNTYGESLRSNKWEEFGKYIKAEEVSRCDDTNGIIGFTTPVTASFSFSFLESHRQFSKIKKCGVHLLYRQEAERFGYVRQVDQSESSGEHEAVFCSDQDEEDEEEDDNGGRESDSDEECREAIHFESDDQEEA</sequence>
<evidence type="ECO:0000259" key="4">
    <source>
        <dbReference type="Pfam" id="PF20160"/>
    </source>
</evidence>
<evidence type="ECO:0000256" key="3">
    <source>
        <dbReference type="SAM" id="MobiDB-lite"/>
    </source>
</evidence>
<gene>
    <name evidence="5" type="ORF">TIFTF001_035735</name>
</gene>
<dbReference type="PANTHER" id="PTHR11017">
    <property type="entry name" value="LEUCINE-RICH REPEAT-CONTAINING PROTEIN"/>
    <property type="match status" value="1"/>
</dbReference>
<evidence type="ECO:0000256" key="2">
    <source>
        <dbReference type="ARBA" id="ARBA00022737"/>
    </source>
</evidence>
<name>A0AA88J9Y3_FICCA</name>
<dbReference type="InterPro" id="IPR045344">
    <property type="entry name" value="C-JID"/>
</dbReference>
<dbReference type="Gene3D" id="3.80.10.10">
    <property type="entry name" value="Ribonuclease Inhibitor"/>
    <property type="match status" value="2"/>
</dbReference>
<feature type="domain" description="C-JID" evidence="4">
    <location>
        <begin position="328"/>
        <end position="511"/>
    </location>
</feature>
<evidence type="ECO:0000313" key="5">
    <source>
        <dbReference type="EMBL" id="GMN66664.1"/>
    </source>
</evidence>
<reference evidence="5" key="1">
    <citation type="submission" date="2023-07" db="EMBL/GenBank/DDBJ databases">
        <title>draft genome sequence of fig (Ficus carica).</title>
        <authorList>
            <person name="Takahashi T."/>
            <person name="Nishimura K."/>
        </authorList>
    </citation>
    <scope>NUCLEOTIDE SEQUENCE</scope>
</reference>
<dbReference type="InterPro" id="IPR044974">
    <property type="entry name" value="Disease_R_plants"/>
</dbReference>
<dbReference type="SUPFAM" id="SSF52058">
    <property type="entry name" value="L domain-like"/>
    <property type="match status" value="1"/>
</dbReference>
<dbReference type="Pfam" id="PF20160">
    <property type="entry name" value="C-JID"/>
    <property type="match status" value="1"/>
</dbReference>
<dbReference type="Pfam" id="PF07725">
    <property type="entry name" value="LRR_3"/>
    <property type="match status" value="1"/>
</dbReference>
<keyword evidence="2" id="KW-0677">Repeat</keyword>